<accession>A0A8H9YM04</accession>
<dbReference type="Proteomes" id="UP000615613">
    <property type="component" value="Chromosome"/>
</dbReference>
<dbReference type="InterPro" id="IPR014519">
    <property type="entry name" value="UCP024492"/>
</dbReference>
<protein>
    <submittedName>
        <fullName evidence="1">DUF488 domain-containing protein</fullName>
    </submittedName>
</protein>
<dbReference type="PANTHER" id="PTHR39337">
    <property type="entry name" value="BLR5642 PROTEIN"/>
    <property type="match status" value="1"/>
</dbReference>
<proteinExistence type="predicted"/>
<reference evidence="2" key="2">
    <citation type="submission" date="2021-06" db="EMBL/GenBank/DDBJ databases">
        <title>Updating the genus Pseudomonas: Description of 43 new species and partition of the Pseudomonas putida group.</title>
        <authorList>
            <person name="Girard L."/>
            <person name="Lood C."/>
            <person name="Vandamme P."/>
            <person name="Rokni-Zadeh H."/>
            <person name="van Noort V."/>
            <person name="Hofte M."/>
            <person name="Lavigne R."/>
            <person name="De Mot R."/>
        </authorList>
    </citation>
    <scope>NUCLEOTIDE SEQUENCE</scope>
    <source>
        <strain evidence="2">SWRI145</strain>
    </source>
</reference>
<gene>
    <name evidence="2" type="ORF">HU722_0004460</name>
    <name evidence="1" type="ORF">HU722_05930</name>
</gene>
<name>A0A8H9YM04_9PSED</name>
<evidence type="ECO:0000313" key="2">
    <source>
        <dbReference type="EMBL" id="QXH84748.1"/>
    </source>
</evidence>
<keyword evidence="3" id="KW-1185">Reference proteome</keyword>
<evidence type="ECO:0000313" key="1">
    <source>
        <dbReference type="EMBL" id="MBC3291052.1"/>
    </source>
</evidence>
<dbReference type="PIRSF" id="PIRSF024492">
    <property type="entry name" value="UCP024492"/>
    <property type="match status" value="1"/>
</dbReference>
<evidence type="ECO:0000313" key="3">
    <source>
        <dbReference type="Proteomes" id="UP000615613"/>
    </source>
</evidence>
<dbReference type="KEGG" id="ptrt:HU722_0004460"/>
<dbReference type="EMBL" id="CP077084">
    <property type="protein sequence ID" value="QXH84748.1"/>
    <property type="molecule type" value="Genomic_DNA"/>
</dbReference>
<dbReference type="EMBL" id="JABWQF010000003">
    <property type="protein sequence ID" value="MBC3291052.1"/>
    <property type="molecule type" value="Genomic_DNA"/>
</dbReference>
<organism evidence="1">
    <name type="scientific">Pseudomonas tritici</name>
    <dbReference type="NCBI Taxonomy" id="2745518"/>
    <lineage>
        <taxon>Bacteria</taxon>
        <taxon>Pseudomonadati</taxon>
        <taxon>Pseudomonadota</taxon>
        <taxon>Gammaproteobacteria</taxon>
        <taxon>Pseudomonadales</taxon>
        <taxon>Pseudomonadaceae</taxon>
        <taxon>Pseudomonas</taxon>
    </lineage>
</organism>
<dbReference type="InterPro" id="IPR007438">
    <property type="entry name" value="DUF488"/>
</dbReference>
<dbReference type="PANTHER" id="PTHR39337:SF1">
    <property type="entry name" value="BLR5642 PROTEIN"/>
    <property type="match status" value="1"/>
</dbReference>
<reference evidence="1" key="1">
    <citation type="journal article" date="2020" name="Microorganisms">
        <title>Reliable Identification of Environmental Pseudomonas Isolates Using the rpoD Gene.</title>
        <authorList>
            <consortium name="The Broad Institute Genome Sequencing Platform"/>
            <person name="Girard L."/>
            <person name="Lood C."/>
            <person name="Rokni-Zadeh H."/>
            <person name="van Noort V."/>
            <person name="Lavigne R."/>
            <person name="De Mot R."/>
        </authorList>
    </citation>
    <scope>NUCLEOTIDE SEQUENCE [LARGE SCALE GENOMIC DNA]</scope>
    <source>
        <strain evidence="1">SWRI145</strain>
    </source>
</reference>
<sequence length="181" mass="20641">MNKAVFTVGHSTKPINVFVQMLQSFDVDAVVDIRTVPRSRTNPQYNLDVLPELLAKSEILHYQIESLGGLRKKSKNVPDDINAFWENRSFHNYADYALSDEFEDGLHQLLKLSDTKRCAIMCAEAVWWRCHRRIVADYLLNRGAEVFHIMDIGKSTKAIQTPSAELVGSKLTYPKKGESKE</sequence>
<dbReference type="RefSeq" id="WP_186701133.1">
    <property type="nucleotide sequence ID" value="NZ_CP077084.1"/>
</dbReference>
<dbReference type="Pfam" id="PF04343">
    <property type="entry name" value="DUF488"/>
    <property type="match status" value="1"/>
</dbReference>
<dbReference type="AlphaFoldDB" id="A0A8H9YM04"/>